<dbReference type="KEGG" id="dvn:HQ394_00435"/>
<comment type="catalytic activity">
    <reaction evidence="13">
        <text>L-leucine + 2-oxoglutarate = 4-methyl-2-oxopentanoate + L-glutamate</text>
        <dbReference type="Rhea" id="RHEA:18321"/>
        <dbReference type="ChEBI" id="CHEBI:16810"/>
        <dbReference type="ChEBI" id="CHEBI:17865"/>
        <dbReference type="ChEBI" id="CHEBI:29985"/>
        <dbReference type="ChEBI" id="CHEBI:57427"/>
        <dbReference type="EC" id="2.6.1.42"/>
    </reaction>
</comment>
<dbReference type="Proteomes" id="UP000516369">
    <property type="component" value="Chromosome"/>
</dbReference>
<comment type="pathway">
    <text evidence="3">Amino-acid biosynthesis; L-isoleucine biosynthesis; L-isoleucine from 2-oxobutanoate: step 4/4.</text>
</comment>
<dbReference type="InterPro" id="IPR050571">
    <property type="entry name" value="Class-IV_PLP-Dep_Aminotrnsfr"/>
</dbReference>
<evidence type="ECO:0000256" key="6">
    <source>
        <dbReference type="ARBA" id="ARBA00009320"/>
    </source>
</evidence>
<evidence type="ECO:0000313" key="15">
    <source>
        <dbReference type="Proteomes" id="UP000516369"/>
    </source>
</evidence>
<dbReference type="EC" id="2.6.1.42" evidence="7"/>
<dbReference type="AlphaFoldDB" id="A0A7H1MXB6"/>
<comment type="pathway">
    <text evidence="5">Amino-acid biosynthesis; L-leucine biosynthesis; L-leucine from 3-methyl-2-oxobutanoate: step 4/4.</text>
</comment>
<dbReference type="FunFam" id="3.20.10.10:FF:000002">
    <property type="entry name" value="D-alanine aminotransferase"/>
    <property type="match status" value="1"/>
</dbReference>
<evidence type="ECO:0000256" key="1">
    <source>
        <dbReference type="ARBA" id="ARBA00001933"/>
    </source>
</evidence>
<dbReference type="PANTHER" id="PTHR42743">
    <property type="entry name" value="AMINO-ACID AMINOTRANSFERASE"/>
    <property type="match status" value="1"/>
</dbReference>
<dbReference type="NCBIfam" id="NF005209">
    <property type="entry name" value="PRK06680.1"/>
    <property type="match status" value="1"/>
</dbReference>
<dbReference type="GO" id="GO:0009082">
    <property type="term" value="P:branched-chain amino acid biosynthetic process"/>
    <property type="evidence" value="ECO:0007669"/>
    <property type="project" value="UniProtKB-KW"/>
</dbReference>
<dbReference type="SUPFAM" id="SSF56752">
    <property type="entry name" value="D-aminoacid aminotransferase-like PLP-dependent enzymes"/>
    <property type="match status" value="1"/>
</dbReference>
<keyword evidence="14" id="KW-0032">Aminotransferase</keyword>
<reference evidence="14 15" key="1">
    <citation type="submission" date="2020-05" db="EMBL/GenBank/DDBJ databases">
        <title>Complete closed genome sequence of Defluviicoccus vanus.</title>
        <authorList>
            <person name="Bessarab I."/>
            <person name="Arumugam K."/>
            <person name="Maszenan A.M."/>
            <person name="Seviour R.J."/>
            <person name="Williams R.B."/>
        </authorList>
    </citation>
    <scope>NUCLEOTIDE SEQUENCE [LARGE SCALE GENOMIC DNA]</scope>
    <source>
        <strain evidence="14 15">Ben 114</strain>
    </source>
</reference>
<keyword evidence="10" id="KW-0028">Amino-acid biosynthesis</keyword>
<keyword evidence="9" id="KW-0663">Pyridoxal phosphate</keyword>
<comment type="pathway">
    <text evidence="4">Amino-acid biosynthesis; L-valine biosynthesis; L-valine from pyruvate: step 4/4.</text>
</comment>
<evidence type="ECO:0000256" key="5">
    <source>
        <dbReference type="ARBA" id="ARBA00005072"/>
    </source>
</evidence>
<dbReference type="Pfam" id="PF01063">
    <property type="entry name" value="Aminotran_4"/>
    <property type="match status" value="1"/>
</dbReference>
<keyword evidence="15" id="KW-1185">Reference proteome</keyword>
<dbReference type="PANTHER" id="PTHR42743:SF11">
    <property type="entry name" value="AMINODEOXYCHORISMATE LYASE"/>
    <property type="match status" value="1"/>
</dbReference>
<comment type="catalytic activity">
    <reaction evidence="11">
        <text>L-valine + 2-oxoglutarate = 3-methyl-2-oxobutanoate + L-glutamate</text>
        <dbReference type="Rhea" id="RHEA:24813"/>
        <dbReference type="ChEBI" id="CHEBI:11851"/>
        <dbReference type="ChEBI" id="CHEBI:16810"/>
        <dbReference type="ChEBI" id="CHEBI:29985"/>
        <dbReference type="ChEBI" id="CHEBI:57762"/>
        <dbReference type="EC" id="2.6.1.42"/>
    </reaction>
</comment>
<dbReference type="EMBL" id="CP053923">
    <property type="protein sequence ID" value="QNT68102.1"/>
    <property type="molecule type" value="Genomic_DNA"/>
</dbReference>
<evidence type="ECO:0000256" key="4">
    <source>
        <dbReference type="ARBA" id="ARBA00004931"/>
    </source>
</evidence>
<accession>A0A7H1MXB6</accession>
<evidence type="ECO:0000256" key="2">
    <source>
        <dbReference type="ARBA" id="ARBA00003109"/>
    </source>
</evidence>
<evidence type="ECO:0000256" key="3">
    <source>
        <dbReference type="ARBA" id="ARBA00004824"/>
    </source>
</evidence>
<dbReference type="InterPro" id="IPR043131">
    <property type="entry name" value="BCAT-like_N"/>
</dbReference>
<comment type="similarity">
    <text evidence="6">Belongs to the class-IV pyridoxal-phosphate-dependent aminotransferase family.</text>
</comment>
<comment type="function">
    <text evidence="2">Acts on leucine, isoleucine and valine.</text>
</comment>
<sequence>MGHISYVNGHYVRHARARVHIEDRGFQFADGVYEVFAIRRGRVLDAERHFERLTRSLAALRIPAPMSRAALQMVFAELIRRNNSPANGVLYLQITRGVAPRTHAFPPRAVPTLVATVNSLRPVDPEVLRAGVSVISLPDIRWRRPDIKSVSLLPNVLAKQQALEAGAYEAWLLDDSGMVTEGTASNAWIVTADGDLVTRPADMSILNGITRLVVLELAHRSNIRTVERPFSLAEAKAAKEAFLTGTTSLVKPVIRIDGATIGDGRMGTITAALQAAYLERLEDEE</sequence>
<protein>
    <recommendedName>
        <fullName evidence="8">Probable branched-chain-amino-acid aminotransferase</fullName>
        <ecNumber evidence="7">2.6.1.42</ecNumber>
    </recommendedName>
</protein>
<dbReference type="InterPro" id="IPR001544">
    <property type="entry name" value="Aminotrans_IV"/>
</dbReference>
<keyword evidence="14" id="KW-0808">Transferase</keyword>
<gene>
    <name evidence="14" type="ORF">HQ394_00435</name>
</gene>
<comment type="cofactor">
    <cofactor evidence="1">
        <name>pyridoxal 5'-phosphate</name>
        <dbReference type="ChEBI" id="CHEBI:597326"/>
    </cofactor>
</comment>
<name>A0A7H1MXB6_9PROT</name>
<proteinExistence type="inferred from homology"/>
<dbReference type="Gene3D" id="3.20.10.10">
    <property type="entry name" value="D-amino Acid Aminotransferase, subunit A, domain 2"/>
    <property type="match status" value="1"/>
</dbReference>
<evidence type="ECO:0000256" key="9">
    <source>
        <dbReference type="ARBA" id="ARBA00022898"/>
    </source>
</evidence>
<evidence type="ECO:0000313" key="14">
    <source>
        <dbReference type="EMBL" id="QNT68102.1"/>
    </source>
</evidence>
<dbReference type="InterPro" id="IPR043132">
    <property type="entry name" value="BCAT-like_C"/>
</dbReference>
<dbReference type="CDD" id="cd01558">
    <property type="entry name" value="D-AAT_like"/>
    <property type="match status" value="1"/>
</dbReference>
<dbReference type="GO" id="GO:0005829">
    <property type="term" value="C:cytosol"/>
    <property type="evidence" value="ECO:0007669"/>
    <property type="project" value="TreeGrafter"/>
</dbReference>
<evidence type="ECO:0000256" key="7">
    <source>
        <dbReference type="ARBA" id="ARBA00013053"/>
    </source>
</evidence>
<keyword evidence="10" id="KW-0100">Branched-chain amino acid biosynthesis</keyword>
<dbReference type="RefSeq" id="WP_190261545.1">
    <property type="nucleotide sequence ID" value="NZ_CP053923.1"/>
</dbReference>
<dbReference type="InterPro" id="IPR036038">
    <property type="entry name" value="Aminotransferase-like"/>
</dbReference>
<evidence type="ECO:0000256" key="12">
    <source>
        <dbReference type="ARBA" id="ARBA00048798"/>
    </source>
</evidence>
<dbReference type="GO" id="GO:0008652">
    <property type="term" value="P:amino acid biosynthetic process"/>
    <property type="evidence" value="ECO:0007669"/>
    <property type="project" value="UniProtKB-ARBA"/>
</dbReference>
<comment type="catalytic activity">
    <reaction evidence="12">
        <text>L-isoleucine + 2-oxoglutarate = (S)-3-methyl-2-oxopentanoate + L-glutamate</text>
        <dbReference type="Rhea" id="RHEA:24801"/>
        <dbReference type="ChEBI" id="CHEBI:16810"/>
        <dbReference type="ChEBI" id="CHEBI:29985"/>
        <dbReference type="ChEBI" id="CHEBI:35146"/>
        <dbReference type="ChEBI" id="CHEBI:58045"/>
        <dbReference type="EC" id="2.6.1.42"/>
    </reaction>
</comment>
<evidence type="ECO:0000256" key="10">
    <source>
        <dbReference type="ARBA" id="ARBA00023304"/>
    </source>
</evidence>
<organism evidence="14 15">
    <name type="scientific">Defluviicoccus vanus</name>
    <dbReference type="NCBI Taxonomy" id="111831"/>
    <lineage>
        <taxon>Bacteria</taxon>
        <taxon>Pseudomonadati</taxon>
        <taxon>Pseudomonadota</taxon>
        <taxon>Alphaproteobacteria</taxon>
        <taxon>Rhodospirillales</taxon>
        <taxon>Rhodospirillaceae</taxon>
        <taxon>Defluviicoccus</taxon>
    </lineage>
</organism>
<dbReference type="GO" id="GO:0004084">
    <property type="term" value="F:branched-chain-amino-acid transaminase activity"/>
    <property type="evidence" value="ECO:0007669"/>
    <property type="project" value="UniProtKB-EC"/>
</dbReference>
<evidence type="ECO:0000256" key="11">
    <source>
        <dbReference type="ARBA" id="ARBA00048212"/>
    </source>
</evidence>
<evidence type="ECO:0000256" key="8">
    <source>
        <dbReference type="ARBA" id="ARBA00014472"/>
    </source>
</evidence>
<dbReference type="Gene3D" id="3.30.470.10">
    <property type="match status" value="1"/>
</dbReference>
<evidence type="ECO:0000256" key="13">
    <source>
        <dbReference type="ARBA" id="ARBA00049229"/>
    </source>
</evidence>